<gene>
    <name evidence="5" type="ORF">D0Y65_023796</name>
</gene>
<keyword evidence="6" id="KW-1185">Reference proteome</keyword>
<dbReference type="AlphaFoldDB" id="A0A445IZI5"/>
<sequence>MVSGCRISNADGPPETGLNDLRLCQYFHREASDDNYLYCPASDDIKTDGIGSFRKHWKTSEPIIVKQVFDGSSILSWDPMVIWRGILETTYEKEKDENGMVKAIDCLDGSKLLKLKDWPTPSASEEFLLYQRPEFISKLPLLQYIHSKWGLFNVVAKLPHYSLRNDVGPKIYISYGISDELRRGDSVTNLHFNMRDMVYLLVHTNEVKLKNWQITKIEMMQKDKANKESEAKESGILKYL</sequence>
<reference evidence="5 6" key="1">
    <citation type="submission" date="2018-09" db="EMBL/GenBank/DDBJ databases">
        <title>A high-quality reference genome of wild soybean provides a powerful tool to mine soybean genomes.</title>
        <authorList>
            <person name="Xie M."/>
            <person name="Chung C.Y.L."/>
            <person name="Li M.-W."/>
            <person name="Wong F.-L."/>
            <person name="Chan T.-F."/>
            <person name="Lam H.-M."/>
        </authorList>
    </citation>
    <scope>NUCLEOTIDE SEQUENCE [LARGE SCALE GENOMIC DNA]</scope>
    <source>
        <strain evidence="6">cv. W05</strain>
        <tissue evidence="5">Hypocotyl of etiolated seedlings</tissue>
    </source>
</reference>
<dbReference type="GO" id="GO:0046872">
    <property type="term" value="F:metal ion binding"/>
    <property type="evidence" value="ECO:0007669"/>
    <property type="project" value="UniProtKB-KW"/>
</dbReference>
<organism evidence="5 6">
    <name type="scientific">Glycine soja</name>
    <name type="common">Wild soybean</name>
    <dbReference type="NCBI Taxonomy" id="3848"/>
    <lineage>
        <taxon>Eukaryota</taxon>
        <taxon>Viridiplantae</taxon>
        <taxon>Streptophyta</taxon>
        <taxon>Embryophyta</taxon>
        <taxon>Tracheophyta</taxon>
        <taxon>Spermatophyta</taxon>
        <taxon>Magnoliopsida</taxon>
        <taxon>eudicotyledons</taxon>
        <taxon>Gunneridae</taxon>
        <taxon>Pentapetalae</taxon>
        <taxon>rosids</taxon>
        <taxon>fabids</taxon>
        <taxon>Fabales</taxon>
        <taxon>Fabaceae</taxon>
        <taxon>Papilionoideae</taxon>
        <taxon>50 kb inversion clade</taxon>
        <taxon>NPAAA clade</taxon>
        <taxon>indigoferoid/millettioid clade</taxon>
        <taxon>Phaseoleae</taxon>
        <taxon>Glycine</taxon>
        <taxon>Glycine subgen. Soja</taxon>
    </lineage>
</organism>
<keyword evidence="5" id="KW-0808">Transferase</keyword>
<evidence type="ECO:0000256" key="1">
    <source>
        <dbReference type="ARBA" id="ARBA00004123"/>
    </source>
</evidence>
<comment type="subcellular location">
    <subcellularLocation>
        <location evidence="1">Nucleus</location>
    </subcellularLocation>
</comment>
<evidence type="ECO:0000313" key="5">
    <source>
        <dbReference type="EMBL" id="RZB91541.1"/>
    </source>
</evidence>
<dbReference type="EMBL" id="QZWG01000009">
    <property type="protein sequence ID" value="RZB91541.1"/>
    <property type="molecule type" value="Genomic_DNA"/>
</dbReference>
<dbReference type="GO" id="GO:0006357">
    <property type="term" value="P:regulation of transcription by RNA polymerase II"/>
    <property type="evidence" value="ECO:0007669"/>
    <property type="project" value="TreeGrafter"/>
</dbReference>
<dbReference type="Proteomes" id="UP000289340">
    <property type="component" value="Chromosome 9"/>
</dbReference>
<evidence type="ECO:0000313" key="6">
    <source>
        <dbReference type="Proteomes" id="UP000289340"/>
    </source>
</evidence>
<evidence type="ECO:0000256" key="2">
    <source>
        <dbReference type="ARBA" id="ARBA00006801"/>
    </source>
</evidence>
<dbReference type="InterPro" id="IPR045109">
    <property type="entry name" value="LSDs-like"/>
</dbReference>
<dbReference type="GO" id="GO:0003712">
    <property type="term" value="F:transcription coregulator activity"/>
    <property type="evidence" value="ECO:0007669"/>
    <property type="project" value="TreeGrafter"/>
</dbReference>
<evidence type="ECO:0000256" key="4">
    <source>
        <dbReference type="ARBA" id="ARBA00023242"/>
    </source>
</evidence>
<dbReference type="GO" id="GO:0008168">
    <property type="term" value="F:methyltransferase activity"/>
    <property type="evidence" value="ECO:0007669"/>
    <property type="project" value="UniProtKB-KW"/>
</dbReference>
<proteinExistence type="inferred from homology"/>
<dbReference type="PANTHER" id="PTHR12549:SF17">
    <property type="entry name" value="E3 UBIQUITIN-PROTEIN LIGASE JMJ24"/>
    <property type="match status" value="1"/>
</dbReference>
<comment type="similarity">
    <text evidence="2">Belongs to the JARID1 histone demethylase family.</text>
</comment>
<dbReference type="GO" id="GO:0032454">
    <property type="term" value="F:histone H3K9 demethylase activity"/>
    <property type="evidence" value="ECO:0007669"/>
    <property type="project" value="InterPro"/>
</dbReference>
<comment type="caution">
    <text evidence="5">The sequence shown here is derived from an EMBL/GenBank/DDBJ whole genome shotgun (WGS) entry which is preliminary data.</text>
</comment>
<protein>
    <submittedName>
        <fullName evidence="5">Lysine-specific demethylase JMJ25</fullName>
    </submittedName>
</protein>
<keyword evidence="3" id="KW-0479">Metal-binding</keyword>
<dbReference type="PANTHER" id="PTHR12549">
    <property type="entry name" value="JMJC DOMAIN-CONTAINING HISTONE DEMETHYLATION PROTEIN"/>
    <property type="match status" value="1"/>
</dbReference>
<dbReference type="GO" id="GO:0031490">
    <property type="term" value="F:chromatin DNA binding"/>
    <property type="evidence" value="ECO:0007669"/>
    <property type="project" value="TreeGrafter"/>
</dbReference>
<keyword evidence="5" id="KW-0489">Methyltransferase</keyword>
<dbReference type="GO" id="GO:0000118">
    <property type="term" value="C:histone deacetylase complex"/>
    <property type="evidence" value="ECO:0007669"/>
    <property type="project" value="TreeGrafter"/>
</dbReference>
<dbReference type="Gene3D" id="2.60.120.650">
    <property type="entry name" value="Cupin"/>
    <property type="match status" value="1"/>
</dbReference>
<keyword evidence="4" id="KW-0539">Nucleus</keyword>
<name>A0A445IZI5_GLYSO</name>
<accession>A0A445IZI5</accession>
<dbReference type="GO" id="GO:0000785">
    <property type="term" value="C:chromatin"/>
    <property type="evidence" value="ECO:0007669"/>
    <property type="project" value="TreeGrafter"/>
</dbReference>
<evidence type="ECO:0000256" key="3">
    <source>
        <dbReference type="ARBA" id="ARBA00022723"/>
    </source>
</evidence>
<dbReference type="GO" id="GO:0032259">
    <property type="term" value="P:methylation"/>
    <property type="evidence" value="ECO:0007669"/>
    <property type="project" value="UniProtKB-KW"/>
</dbReference>